<sequence length="549" mass="60877">MLPSINPTTTKAWKALEEYYAEFKDSQMKDLFAADAKRFDKYSLIFEDILLDFSKNRVDDKVLSLLLQLAEECGLKSAIEAEFGGDKINVTEDRAVLHVALRNRSNTPIMVDGEDVMPKVNAVLDQMKAFSEKIISGDWKGYSGKAITDIVNIGIGGSDLGPLMVTEALKPYKKENINLHFVSNVDGTHIAETLKNVNPETTLFIIASKTFTTQETMTNANSAKSWFLEAAKDEAAVAKHFVALSTNAEAVSAFGIDTANMFEFWNWVGGRYSLWSAIGLSIACGIGFENYQALLEGAHAMDQHFSTASFDKNLPVILAMIGVWYNNFYGAETEAILPYDQYMHRFSAYFQQGNMESNGKYVDRNGEKVTYQTGPILWGEPGTNGQHAFYQLIHQGTKLIPCDFMATAKTHNPLSDHHPKLLANFFAQTEAMMVGKTEEQVTAELKAAGKSDAEIAALLPFKVFLGNIPTNSILMKQLDPRTLGALIAMYEHKIFVQGVIWNIYSFDQWGVELGKQLANAILPELVNDEKVTSHDGSTNGLVNAYKAMK</sequence>
<evidence type="ECO:0000256" key="8">
    <source>
        <dbReference type="RuleBase" id="RU000612"/>
    </source>
</evidence>
<dbReference type="InterPro" id="IPR018189">
    <property type="entry name" value="Phosphoglucose_isomerase_CS"/>
</dbReference>
<dbReference type="EC" id="5.3.1.9" evidence="7"/>
<evidence type="ECO:0000256" key="7">
    <source>
        <dbReference type="HAMAP-Rule" id="MF_00473"/>
    </source>
</evidence>
<evidence type="ECO:0000256" key="3">
    <source>
        <dbReference type="ARBA" id="ARBA00022432"/>
    </source>
</evidence>
<dbReference type="PROSITE" id="PS00765">
    <property type="entry name" value="P_GLUCOSE_ISOMERASE_1"/>
    <property type="match status" value="1"/>
</dbReference>
<dbReference type="Pfam" id="PF00342">
    <property type="entry name" value="PGI"/>
    <property type="match status" value="1"/>
</dbReference>
<comment type="subcellular location">
    <subcellularLocation>
        <location evidence="7">Cytoplasm</location>
    </subcellularLocation>
</comment>
<evidence type="ECO:0000313" key="9">
    <source>
        <dbReference type="EMBL" id="MBS2096637.1"/>
    </source>
</evidence>
<keyword evidence="10" id="KW-1185">Reference proteome</keyword>
<dbReference type="InterPro" id="IPR001672">
    <property type="entry name" value="G6P_Isomerase"/>
</dbReference>
<dbReference type="Proteomes" id="UP000708576">
    <property type="component" value="Unassembled WGS sequence"/>
</dbReference>
<dbReference type="PANTHER" id="PTHR11469">
    <property type="entry name" value="GLUCOSE-6-PHOSPHATE ISOMERASE"/>
    <property type="match status" value="1"/>
</dbReference>
<dbReference type="InterPro" id="IPR035482">
    <property type="entry name" value="SIS_PGI_2"/>
</dbReference>
<comment type="caution">
    <text evidence="9">The sequence shown here is derived from an EMBL/GenBank/DDBJ whole genome shotgun (WGS) entry which is preliminary data.</text>
</comment>
<evidence type="ECO:0000256" key="1">
    <source>
        <dbReference type="ARBA" id="ARBA00004926"/>
    </source>
</evidence>
<feature type="active site" description="Proton donor" evidence="7">
    <location>
        <position position="356"/>
    </location>
</feature>
<evidence type="ECO:0000256" key="2">
    <source>
        <dbReference type="ARBA" id="ARBA00006604"/>
    </source>
</evidence>
<evidence type="ECO:0000256" key="5">
    <source>
        <dbReference type="ARBA" id="ARBA00023235"/>
    </source>
</evidence>
<comment type="pathway">
    <text evidence="1 7 8">Carbohydrate degradation; glycolysis; D-glyceraldehyde 3-phosphate and glycerone phosphate from D-glucose: step 2/4.</text>
</comment>
<dbReference type="InterPro" id="IPR023096">
    <property type="entry name" value="G6P_Isomerase_C"/>
</dbReference>
<dbReference type="RefSeq" id="WP_212211868.1">
    <property type="nucleotide sequence ID" value="NZ_JAGUCO010000001.1"/>
</dbReference>
<dbReference type="PRINTS" id="PR00662">
    <property type="entry name" value="G6PISOMERASE"/>
</dbReference>
<feature type="active site" evidence="7">
    <location>
        <position position="387"/>
    </location>
</feature>
<keyword evidence="4 7" id="KW-0324">Glycolysis</keyword>
<comment type="function">
    <text evidence="7">Catalyzes the reversible isomerization of glucose-6-phosphate to fructose-6-phosphate.</text>
</comment>
<dbReference type="GO" id="GO:0004347">
    <property type="term" value="F:glucose-6-phosphate isomerase activity"/>
    <property type="evidence" value="ECO:0007669"/>
    <property type="project" value="UniProtKB-EC"/>
</dbReference>
<evidence type="ECO:0000256" key="6">
    <source>
        <dbReference type="ARBA" id="ARBA00029321"/>
    </source>
</evidence>
<dbReference type="EMBL" id="JAGUCO010000001">
    <property type="protein sequence ID" value="MBS2096637.1"/>
    <property type="molecule type" value="Genomic_DNA"/>
</dbReference>
<dbReference type="Gene3D" id="1.10.1390.10">
    <property type="match status" value="1"/>
</dbReference>
<dbReference type="InterPro" id="IPR035476">
    <property type="entry name" value="SIS_PGI_1"/>
</dbReference>
<comment type="pathway">
    <text evidence="7">Carbohydrate biosynthesis; gluconeogenesis.</text>
</comment>
<accession>A0ABS5JNX6</accession>
<dbReference type="PROSITE" id="PS00174">
    <property type="entry name" value="P_GLUCOSE_ISOMERASE_2"/>
    <property type="match status" value="1"/>
</dbReference>
<dbReference type="CDD" id="cd05016">
    <property type="entry name" value="SIS_PGI_2"/>
    <property type="match status" value="1"/>
</dbReference>
<dbReference type="CDD" id="cd05015">
    <property type="entry name" value="SIS_PGI_1"/>
    <property type="match status" value="1"/>
</dbReference>
<dbReference type="Gene3D" id="3.40.50.10490">
    <property type="entry name" value="Glucose-6-phosphate isomerase like protein, domain 1"/>
    <property type="match status" value="2"/>
</dbReference>
<gene>
    <name evidence="7 9" type="primary">pgi</name>
    <name evidence="9" type="ORF">KEM10_00015</name>
</gene>
<organism evidence="9 10">
    <name type="scientific">Carboxylicivirga linearis</name>
    <dbReference type="NCBI Taxonomy" id="1628157"/>
    <lineage>
        <taxon>Bacteria</taxon>
        <taxon>Pseudomonadati</taxon>
        <taxon>Bacteroidota</taxon>
        <taxon>Bacteroidia</taxon>
        <taxon>Marinilabiliales</taxon>
        <taxon>Marinilabiliaceae</taxon>
        <taxon>Carboxylicivirga</taxon>
    </lineage>
</organism>
<dbReference type="PROSITE" id="PS51463">
    <property type="entry name" value="P_GLUCOSE_ISOMERASE_3"/>
    <property type="match status" value="1"/>
</dbReference>
<name>A0ABS5JNX6_9BACT</name>
<evidence type="ECO:0000313" key="10">
    <source>
        <dbReference type="Proteomes" id="UP000708576"/>
    </source>
</evidence>
<keyword evidence="3 7" id="KW-0312">Gluconeogenesis</keyword>
<keyword evidence="7" id="KW-0963">Cytoplasm</keyword>
<evidence type="ECO:0000256" key="4">
    <source>
        <dbReference type="ARBA" id="ARBA00023152"/>
    </source>
</evidence>
<comment type="catalytic activity">
    <reaction evidence="6 7 8">
        <text>alpha-D-glucose 6-phosphate = beta-D-fructose 6-phosphate</text>
        <dbReference type="Rhea" id="RHEA:11816"/>
        <dbReference type="ChEBI" id="CHEBI:57634"/>
        <dbReference type="ChEBI" id="CHEBI:58225"/>
        <dbReference type="EC" id="5.3.1.9"/>
    </reaction>
</comment>
<dbReference type="PANTHER" id="PTHR11469:SF1">
    <property type="entry name" value="GLUCOSE-6-PHOSPHATE ISOMERASE"/>
    <property type="match status" value="1"/>
</dbReference>
<protein>
    <recommendedName>
        <fullName evidence="7">Glucose-6-phosphate isomerase</fullName>
        <shortName evidence="7">GPI</shortName>
        <ecNumber evidence="7">5.3.1.9</ecNumber>
    </recommendedName>
    <alternativeName>
        <fullName evidence="7">Phosphoglucose isomerase</fullName>
        <shortName evidence="7">PGI</shortName>
    </alternativeName>
    <alternativeName>
        <fullName evidence="7">Phosphohexose isomerase</fullName>
        <shortName evidence="7">PHI</shortName>
    </alternativeName>
</protein>
<feature type="active site" evidence="7">
    <location>
        <position position="515"/>
    </location>
</feature>
<dbReference type="NCBIfam" id="NF001211">
    <property type="entry name" value="PRK00179.1"/>
    <property type="match status" value="1"/>
</dbReference>
<reference evidence="9 10" key="1">
    <citation type="journal article" date="2015" name="Int. J. Syst. Evol. Microbiol.">
        <title>Carboxylicivirga linearis sp. nov., isolated from a sea cucumber culture pond.</title>
        <authorList>
            <person name="Wang F.Q."/>
            <person name="Zhou Y.X."/>
            <person name="Lin X.Z."/>
            <person name="Chen G.J."/>
            <person name="Du Z.J."/>
        </authorList>
    </citation>
    <scope>NUCLEOTIDE SEQUENCE [LARGE SCALE GENOMIC DNA]</scope>
    <source>
        <strain evidence="9 10">FB218</strain>
    </source>
</reference>
<dbReference type="SUPFAM" id="SSF53697">
    <property type="entry name" value="SIS domain"/>
    <property type="match status" value="1"/>
</dbReference>
<comment type="similarity">
    <text evidence="2 7 8">Belongs to the GPI family.</text>
</comment>
<keyword evidence="5 7" id="KW-0413">Isomerase</keyword>
<dbReference type="InterPro" id="IPR046348">
    <property type="entry name" value="SIS_dom_sf"/>
</dbReference>
<proteinExistence type="inferred from homology"/>
<dbReference type="HAMAP" id="MF_00473">
    <property type="entry name" value="G6P_isomerase"/>
    <property type="match status" value="1"/>
</dbReference>